<dbReference type="GO" id="GO:0046872">
    <property type="term" value="F:metal ion binding"/>
    <property type="evidence" value="ECO:0007669"/>
    <property type="project" value="InterPro"/>
</dbReference>
<dbReference type="Proteomes" id="UP000217182">
    <property type="component" value="Chromosome"/>
</dbReference>
<sequence>MYADEFKKHNIKPLALLSYAELPSACEITFRPQDFEKIIYHRGILNETLEKLRKYSPIAIIPGSETGVELADSISLHLTPNFANSKAMMLARRDKGRMGDCIARERIPHILQICTDSVNEIRKWVRENDLAGMPLVLKPPKSSGTDSVIKLTDLNKLDEEFNKIYGKINKLEILNDKVLVQEFVSGIEYVVDTFSVDGIHYVCDICKYSKVNTEHQMSIYETIEWVEETDPVAPSLINYTNLVLNALGVKFGCAHIEIMLTNDGPKLIEVGARAHGGGHPIFNLVATGDSQLHRLIDFVSNQRKISTNYQLKNHTKVVFLINKEKSQAKEINKLDLITNLKSHYKSYFNVHEGDVLLPTTDLFSTFDLGFVVLSHSSAEQVQKDHEILKRMLSEVFINI</sequence>
<keyword evidence="2 4" id="KW-0547">Nucleotide-binding</keyword>
<keyword evidence="3 4" id="KW-0067">ATP-binding</keyword>
<evidence type="ECO:0000256" key="1">
    <source>
        <dbReference type="ARBA" id="ARBA00022598"/>
    </source>
</evidence>
<organism evidence="6 7">
    <name type="scientific">Gibbsiella quercinecans</name>
    <dbReference type="NCBI Taxonomy" id="929813"/>
    <lineage>
        <taxon>Bacteria</taxon>
        <taxon>Pseudomonadati</taxon>
        <taxon>Pseudomonadota</taxon>
        <taxon>Gammaproteobacteria</taxon>
        <taxon>Enterobacterales</taxon>
        <taxon>Yersiniaceae</taxon>
        <taxon>Gibbsiella</taxon>
    </lineage>
</organism>
<evidence type="ECO:0000259" key="5">
    <source>
        <dbReference type="PROSITE" id="PS50975"/>
    </source>
</evidence>
<name>A0A250B649_9GAMM</name>
<dbReference type="GO" id="GO:0005524">
    <property type="term" value="F:ATP binding"/>
    <property type="evidence" value="ECO:0007669"/>
    <property type="project" value="UniProtKB-UniRule"/>
</dbReference>
<dbReference type="EMBL" id="CP014136">
    <property type="protein sequence ID" value="ATA21713.1"/>
    <property type="molecule type" value="Genomic_DNA"/>
</dbReference>
<keyword evidence="7" id="KW-1185">Reference proteome</keyword>
<dbReference type="Gene3D" id="3.30.470.20">
    <property type="entry name" value="ATP-grasp fold, B domain"/>
    <property type="match status" value="1"/>
</dbReference>
<dbReference type="NCBIfam" id="NF005543">
    <property type="entry name" value="PRK07206.1"/>
    <property type="match status" value="1"/>
</dbReference>
<evidence type="ECO:0000313" key="7">
    <source>
        <dbReference type="Proteomes" id="UP000217182"/>
    </source>
</evidence>
<keyword evidence="1" id="KW-0436">Ligase</keyword>
<dbReference type="InterPro" id="IPR052032">
    <property type="entry name" value="ATP-dep_AA_Ligase"/>
</dbReference>
<dbReference type="InterPro" id="IPR011761">
    <property type="entry name" value="ATP-grasp"/>
</dbReference>
<feature type="domain" description="ATP-grasp" evidence="5">
    <location>
        <begin position="99"/>
        <end position="300"/>
    </location>
</feature>
<dbReference type="PANTHER" id="PTHR43585:SF2">
    <property type="entry name" value="ATP-GRASP ENZYME FSQD"/>
    <property type="match status" value="1"/>
</dbReference>
<proteinExistence type="predicted"/>
<evidence type="ECO:0000313" key="6">
    <source>
        <dbReference type="EMBL" id="ATA21713.1"/>
    </source>
</evidence>
<dbReference type="PROSITE" id="PS50975">
    <property type="entry name" value="ATP_GRASP"/>
    <property type="match status" value="1"/>
</dbReference>
<evidence type="ECO:0000256" key="2">
    <source>
        <dbReference type="ARBA" id="ARBA00022741"/>
    </source>
</evidence>
<evidence type="ECO:0000256" key="4">
    <source>
        <dbReference type="PROSITE-ProRule" id="PRU00409"/>
    </source>
</evidence>
<dbReference type="AlphaFoldDB" id="A0A250B649"/>
<dbReference type="Pfam" id="PF13535">
    <property type="entry name" value="ATP-grasp_4"/>
    <property type="match status" value="1"/>
</dbReference>
<dbReference type="SUPFAM" id="SSF56059">
    <property type="entry name" value="Glutathione synthetase ATP-binding domain-like"/>
    <property type="match status" value="1"/>
</dbReference>
<evidence type="ECO:0000256" key="3">
    <source>
        <dbReference type="ARBA" id="ARBA00022840"/>
    </source>
</evidence>
<dbReference type="GO" id="GO:0016874">
    <property type="term" value="F:ligase activity"/>
    <property type="evidence" value="ECO:0007669"/>
    <property type="project" value="UniProtKB-KW"/>
</dbReference>
<dbReference type="PANTHER" id="PTHR43585">
    <property type="entry name" value="FUMIPYRROLE BIOSYNTHESIS PROTEIN C"/>
    <property type="match status" value="1"/>
</dbReference>
<reference evidence="6 7" key="1">
    <citation type="submission" date="2016-01" db="EMBL/GenBank/DDBJ databases">
        <authorList>
            <person name="Oliw E.H."/>
        </authorList>
    </citation>
    <scope>NUCLEOTIDE SEQUENCE [LARGE SCALE GENOMIC DNA]</scope>
    <source>
        <strain evidence="6 7">FRB97</strain>
    </source>
</reference>
<protein>
    <recommendedName>
        <fullName evidence="5">ATP-grasp domain-containing protein</fullName>
    </recommendedName>
</protein>
<dbReference type="KEGG" id="gqu:AWC35_21550"/>
<gene>
    <name evidence="6" type="ORF">AWC35_21550</name>
</gene>
<accession>A0A250B649</accession>